<reference evidence="4" key="1">
    <citation type="submission" date="2021-01" db="EMBL/GenBank/DDBJ databases">
        <authorList>
            <person name="Corre E."/>
            <person name="Pelletier E."/>
            <person name="Niang G."/>
            <person name="Scheremetjew M."/>
            <person name="Finn R."/>
            <person name="Kale V."/>
            <person name="Holt S."/>
            <person name="Cochrane G."/>
            <person name="Meng A."/>
            <person name="Brown T."/>
            <person name="Cohen L."/>
        </authorList>
    </citation>
    <scope>NUCLEOTIDE SEQUENCE</scope>
    <source>
        <strain evidence="4">CCMP1661</strain>
    </source>
</reference>
<feature type="chain" id="PRO_5030823259" description="Rieske domain-containing protein" evidence="3">
    <location>
        <begin position="24"/>
        <end position="224"/>
    </location>
</feature>
<name>A0A7S2USE0_9STRA</name>
<dbReference type="InterPro" id="IPR036922">
    <property type="entry name" value="Rieske_2Fe-2S_sf"/>
</dbReference>
<dbReference type="SUPFAM" id="SSF50022">
    <property type="entry name" value="ISP domain"/>
    <property type="match status" value="1"/>
</dbReference>
<dbReference type="PANTHER" id="PTHR21496">
    <property type="entry name" value="FERREDOXIN-RELATED"/>
    <property type="match status" value="1"/>
</dbReference>
<evidence type="ECO:0000313" key="4">
    <source>
        <dbReference type="EMBL" id="CAD9857842.1"/>
    </source>
</evidence>
<feature type="region of interest" description="Disordered" evidence="2">
    <location>
        <begin position="58"/>
        <end position="87"/>
    </location>
</feature>
<organism evidence="4">
    <name type="scientific">Fibrocapsa japonica</name>
    <dbReference type="NCBI Taxonomy" id="94617"/>
    <lineage>
        <taxon>Eukaryota</taxon>
        <taxon>Sar</taxon>
        <taxon>Stramenopiles</taxon>
        <taxon>Ochrophyta</taxon>
        <taxon>Raphidophyceae</taxon>
        <taxon>Chattonellales</taxon>
        <taxon>Chattonellaceae</taxon>
        <taxon>Fibrocapsa</taxon>
    </lineage>
</organism>
<protein>
    <recommendedName>
        <fullName evidence="5">Rieske domain-containing protein</fullName>
    </recommendedName>
</protein>
<sequence>MNRFSGKFISILLLLAAICAVQAFFAPASLPKASFQSKLLQPQAGFKHVAGESELFQTQLEAKKPRKSKRKSSTAQDEDDNAEGEGSNYMGTWIQVFESDEDMDSKEGATKAVEITDPLGKPAPVLMIRHEGKISSTEIGCGRCQFPLINGKIMDQDGEPHIECPLCGCGFSLSSGVYKEEMDGQSKGLMQNMMGGFMGKTTPKNIKVYRTEENNVGEVYIKYY</sequence>
<proteinExistence type="predicted"/>
<evidence type="ECO:0000256" key="1">
    <source>
        <dbReference type="ARBA" id="ARBA00034078"/>
    </source>
</evidence>
<dbReference type="PANTHER" id="PTHR21496:SF0">
    <property type="entry name" value="RIESKE DOMAIN-CONTAINING PROTEIN"/>
    <property type="match status" value="1"/>
</dbReference>
<evidence type="ECO:0008006" key="5">
    <source>
        <dbReference type="Google" id="ProtNLM"/>
    </source>
</evidence>
<dbReference type="EMBL" id="HBHR01001102">
    <property type="protein sequence ID" value="CAD9857842.1"/>
    <property type="molecule type" value="Transcribed_RNA"/>
</dbReference>
<feature type="signal peptide" evidence="3">
    <location>
        <begin position="1"/>
        <end position="23"/>
    </location>
</feature>
<dbReference type="GO" id="GO:0051537">
    <property type="term" value="F:2 iron, 2 sulfur cluster binding"/>
    <property type="evidence" value="ECO:0007669"/>
    <property type="project" value="InterPro"/>
</dbReference>
<evidence type="ECO:0000256" key="3">
    <source>
        <dbReference type="SAM" id="SignalP"/>
    </source>
</evidence>
<keyword evidence="3" id="KW-0732">Signal</keyword>
<accession>A0A7S2USE0</accession>
<dbReference type="AlphaFoldDB" id="A0A7S2USE0"/>
<dbReference type="Gene3D" id="2.102.10.10">
    <property type="entry name" value="Rieske [2Fe-2S] iron-sulphur domain"/>
    <property type="match status" value="1"/>
</dbReference>
<comment type="cofactor">
    <cofactor evidence="1">
        <name>[2Fe-2S] cluster</name>
        <dbReference type="ChEBI" id="CHEBI:190135"/>
    </cofactor>
</comment>
<evidence type="ECO:0000256" key="2">
    <source>
        <dbReference type="SAM" id="MobiDB-lite"/>
    </source>
</evidence>
<gene>
    <name evidence="4" type="ORF">FJAP1339_LOCUS358</name>
</gene>